<evidence type="ECO:0000313" key="1">
    <source>
        <dbReference type="EMBL" id="EPR78283.1"/>
    </source>
</evidence>
<dbReference type="Proteomes" id="UP000014978">
    <property type="component" value="Unassembled WGS sequence"/>
</dbReference>
<protein>
    <submittedName>
        <fullName evidence="1">Uncharacterized protein</fullName>
    </submittedName>
</protein>
<reference evidence="2" key="1">
    <citation type="journal article" date="2013" name="PLoS Genet.">
        <title>The genome of Spraguea lophii and the basis of host-microsporidian interactions.</title>
        <authorList>
            <person name="Campbell S.E."/>
            <person name="Williams T.A."/>
            <person name="Yousuf A."/>
            <person name="Soanes D.M."/>
            <person name="Paszkiewicz K.H."/>
            <person name="Williams B.A.P."/>
        </authorList>
    </citation>
    <scope>NUCLEOTIDE SEQUENCE [LARGE SCALE GENOMIC DNA]</scope>
    <source>
        <strain evidence="2">42_110</strain>
    </source>
</reference>
<dbReference type="InParanoid" id="S7XQS1"/>
<sequence length="103" mass="12611">MYFLQIYIFIFIKIYLNTSPMFTRLENIKNKKEIYSFGKIILKRKNYYVLEENRSKVILKSIKPLIENRYIRFYGIKNSKYINVIFSEELNIDINLLKKINNK</sequence>
<gene>
    <name evidence="1" type="ORF">SLOPH_481</name>
</gene>
<name>S7XQS1_SPRLO</name>
<accession>S7XQS1</accession>
<organism evidence="1 2">
    <name type="scientific">Spraguea lophii (strain 42_110)</name>
    <name type="common">Microsporidian parasite</name>
    <dbReference type="NCBI Taxonomy" id="1358809"/>
    <lineage>
        <taxon>Eukaryota</taxon>
        <taxon>Fungi</taxon>
        <taxon>Fungi incertae sedis</taxon>
        <taxon>Microsporidia</taxon>
        <taxon>Spragueidae</taxon>
        <taxon>Spraguea</taxon>
    </lineage>
</organism>
<keyword evidence="2" id="KW-1185">Reference proteome</keyword>
<evidence type="ECO:0000313" key="2">
    <source>
        <dbReference type="Proteomes" id="UP000014978"/>
    </source>
</evidence>
<dbReference type="HOGENOM" id="CLU_2265455_0_0_1"/>
<dbReference type="VEuPathDB" id="MicrosporidiaDB:SLOPH_481"/>
<proteinExistence type="predicted"/>
<dbReference type="AlphaFoldDB" id="S7XQS1"/>
<dbReference type="EMBL" id="ATCN01000900">
    <property type="protein sequence ID" value="EPR78283.1"/>
    <property type="molecule type" value="Genomic_DNA"/>
</dbReference>
<comment type="caution">
    <text evidence="1">The sequence shown here is derived from an EMBL/GenBank/DDBJ whole genome shotgun (WGS) entry which is preliminary data.</text>
</comment>